<evidence type="ECO:0000259" key="10">
    <source>
        <dbReference type="Pfam" id="PF17956"/>
    </source>
</evidence>
<name>A0A7J7ICL6_9RHOD</name>
<evidence type="ECO:0000256" key="6">
    <source>
        <dbReference type="ARBA" id="ARBA00022598"/>
    </source>
</evidence>
<evidence type="ECO:0000256" key="8">
    <source>
        <dbReference type="ARBA" id="ARBA00048668"/>
    </source>
</evidence>
<feature type="domain" description="Nicotinate phosphoribosyltransferase C-terminal" evidence="10">
    <location>
        <begin position="237"/>
        <end position="356"/>
    </location>
</feature>
<evidence type="ECO:0000256" key="5">
    <source>
        <dbReference type="ARBA" id="ARBA00022553"/>
    </source>
</evidence>
<dbReference type="SUPFAM" id="SSF51690">
    <property type="entry name" value="Nicotinate/Quinolinate PRTase C-terminal domain-like"/>
    <property type="match status" value="1"/>
</dbReference>
<evidence type="ECO:0000313" key="12">
    <source>
        <dbReference type="Proteomes" id="UP000530660"/>
    </source>
</evidence>
<dbReference type="UniPathway" id="UPA00253">
    <property type="reaction ID" value="UER00457"/>
</dbReference>
<keyword evidence="11" id="KW-0328">Glycosyltransferase</keyword>
<dbReference type="GO" id="GO:0009507">
    <property type="term" value="C:chloroplast"/>
    <property type="evidence" value="ECO:0007669"/>
    <property type="project" value="UniProtKB-SubCell"/>
</dbReference>
<keyword evidence="11" id="KW-0808">Transferase</keyword>
<evidence type="ECO:0000259" key="9">
    <source>
        <dbReference type="Pfam" id="PF04095"/>
    </source>
</evidence>
<dbReference type="GO" id="GO:0016757">
    <property type="term" value="F:glycosyltransferase activity"/>
    <property type="evidence" value="ECO:0007669"/>
    <property type="project" value="UniProtKB-KW"/>
</dbReference>
<dbReference type="InterPro" id="IPR041619">
    <property type="entry name" value="NAPRTase_C"/>
</dbReference>
<evidence type="ECO:0000256" key="1">
    <source>
        <dbReference type="ARBA" id="ARBA00004229"/>
    </source>
</evidence>
<dbReference type="PANTHER" id="PTHR11098:SF1">
    <property type="entry name" value="NICOTINATE PHOSPHORIBOSYLTRANSFERASE"/>
    <property type="match status" value="1"/>
</dbReference>
<evidence type="ECO:0000313" key="11">
    <source>
        <dbReference type="EMBL" id="KAF6000835.1"/>
    </source>
</evidence>
<dbReference type="Pfam" id="PF04095">
    <property type="entry name" value="NAPRTase"/>
    <property type="match status" value="1"/>
</dbReference>
<reference evidence="11 12" key="1">
    <citation type="journal article" date="2020" name="J. Phycol.">
        <title>Comparative genome analysis reveals Cyanidiococcus gen. nov., a new extremophilic red algal genus sister to Cyanidioschyzon (Cyanidioschyzonaceae, Rhodophyta).</title>
        <authorList>
            <person name="Liu S.-L."/>
            <person name="Chiang Y.-R."/>
            <person name="Yoon H.S."/>
            <person name="Fu H.-Y."/>
        </authorList>
    </citation>
    <scope>NUCLEOTIDE SEQUENCE [LARGE SCALE GENOMIC DNA]</scope>
    <source>
        <strain evidence="11 12">THAL066</strain>
    </source>
</reference>
<dbReference type="GO" id="GO:0034355">
    <property type="term" value="P:NAD+ biosynthetic process via the salvage pathway"/>
    <property type="evidence" value="ECO:0007669"/>
    <property type="project" value="TreeGrafter"/>
</dbReference>
<evidence type="ECO:0000256" key="2">
    <source>
        <dbReference type="ARBA" id="ARBA00004952"/>
    </source>
</evidence>
<evidence type="ECO:0000256" key="3">
    <source>
        <dbReference type="ARBA" id="ARBA00010897"/>
    </source>
</evidence>
<protein>
    <recommendedName>
        <fullName evidence="4">nicotinate phosphoribosyltransferase</fullName>
        <ecNumber evidence="4">6.3.4.21</ecNumber>
    </recommendedName>
</protein>
<comment type="caution">
    <text evidence="11">The sequence shown here is derived from an EMBL/GenBank/DDBJ whole genome shotgun (WGS) entry which is preliminary data.</text>
</comment>
<keyword evidence="12" id="KW-1185">Reference proteome</keyword>
<keyword evidence="6" id="KW-0436">Ligase</keyword>
<feature type="domain" description="Nicotinate/nicotinamide phosphoribosyltransferase" evidence="9">
    <location>
        <begin position="8"/>
        <end position="86"/>
    </location>
</feature>
<keyword evidence="5" id="KW-0597">Phosphoprotein</keyword>
<dbReference type="Gene3D" id="3.20.20.70">
    <property type="entry name" value="Aldolase class I"/>
    <property type="match status" value="1"/>
</dbReference>
<dbReference type="InterPro" id="IPR036068">
    <property type="entry name" value="Nicotinate_pribotase-like_C"/>
</dbReference>
<accession>A0A7J7ICL6</accession>
<dbReference type="EC" id="6.3.4.21" evidence="4"/>
<dbReference type="PIRSF" id="PIRSF000484">
    <property type="entry name" value="NAPRT"/>
    <property type="match status" value="1"/>
</dbReference>
<evidence type="ECO:0000256" key="7">
    <source>
        <dbReference type="ARBA" id="ARBA00022642"/>
    </source>
</evidence>
<proteinExistence type="inferred from homology"/>
<dbReference type="EMBL" id="VWRR01000017">
    <property type="protein sequence ID" value="KAF6000835.1"/>
    <property type="molecule type" value="Genomic_DNA"/>
</dbReference>
<dbReference type="Proteomes" id="UP000530660">
    <property type="component" value="Unassembled WGS sequence"/>
</dbReference>
<keyword evidence="7" id="KW-0662">Pyridine nucleotide biosynthesis</keyword>
<dbReference type="InterPro" id="IPR007229">
    <property type="entry name" value="Nic_PRibTrfase-Fam"/>
</dbReference>
<dbReference type="GO" id="GO:0005829">
    <property type="term" value="C:cytosol"/>
    <property type="evidence" value="ECO:0007669"/>
    <property type="project" value="TreeGrafter"/>
</dbReference>
<dbReference type="PANTHER" id="PTHR11098">
    <property type="entry name" value="NICOTINATE PHOSPHORIBOSYLTRANSFERASE"/>
    <property type="match status" value="1"/>
</dbReference>
<comment type="pathway">
    <text evidence="2">Cofactor biosynthesis; NAD(+) biosynthesis; nicotinate D-ribonucleotide from nicotinate: step 1/1.</text>
</comment>
<gene>
    <name evidence="11" type="primary">NAPRT1</name>
    <name evidence="11" type="ORF">F1559_001140</name>
</gene>
<comment type="subcellular location">
    <subcellularLocation>
        <location evidence="1">Plastid</location>
        <location evidence="1">Chloroplast</location>
    </subcellularLocation>
</comment>
<evidence type="ECO:0000256" key="4">
    <source>
        <dbReference type="ARBA" id="ARBA00013236"/>
    </source>
</evidence>
<dbReference type="GO" id="GO:0004516">
    <property type="term" value="F:nicotinate phosphoribosyltransferase activity"/>
    <property type="evidence" value="ECO:0007669"/>
    <property type="project" value="UniProtKB-EC"/>
</dbReference>
<comment type="similarity">
    <text evidence="3">Belongs to the NAPRTase family.</text>
</comment>
<sequence>MSASRYAYLGGFDGTSNVMAAYAYGIPCRGTHAHAFVQSFAETGPPVDATAAAHSERSALASLAYHYRENVVEPALRQPFQVSAMAANESELRAFIAYAAAFPRAFLALVDTYDSLGSGIPNFLSVALALEHQGYKPLGIRIDSGDLAYISTQARRMFDVVNPGNKYIIFASSEIHEDTLYALKEQGHAIDAFGVGTHLVTCQKQPALGCVFKLVQVGHVACIKVSEDPSKTTIPGRKRVYRLYGRDPTVCMIDLMMLETEPEPHPGERILCCHPYEEHKRCYMTPSRVEEILQPLCVFGEVLAMDDAQVSASDHERLRVARKRCLEQVRALRYDYKRPLNPTPYKVSVSAALFKLVHQLWLEELAIRELS</sequence>
<dbReference type="InterPro" id="IPR041525">
    <property type="entry name" value="N/Namide_PRibTrfase"/>
</dbReference>
<dbReference type="Gene3D" id="3.20.140.10">
    <property type="entry name" value="nicotinate phosphoribosyltransferase"/>
    <property type="match status" value="1"/>
</dbReference>
<dbReference type="Pfam" id="PF17956">
    <property type="entry name" value="NAPRTase_C"/>
    <property type="match status" value="1"/>
</dbReference>
<dbReference type="AlphaFoldDB" id="A0A7J7ICL6"/>
<dbReference type="OrthoDB" id="193380at2759"/>
<organism evidence="11 12">
    <name type="scientific">Cyanidiococcus yangmingshanensis</name>
    <dbReference type="NCBI Taxonomy" id="2690220"/>
    <lineage>
        <taxon>Eukaryota</taxon>
        <taxon>Rhodophyta</taxon>
        <taxon>Bangiophyceae</taxon>
        <taxon>Cyanidiales</taxon>
        <taxon>Cyanidiaceae</taxon>
        <taxon>Cyanidiococcus</taxon>
    </lineage>
</organism>
<comment type="catalytic activity">
    <reaction evidence="8">
        <text>5-phospho-alpha-D-ribose 1-diphosphate + nicotinate + ATP + H2O = nicotinate beta-D-ribonucleotide + ADP + phosphate + diphosphate</text>
        <dbReference type="Rhea" id="RHEA:36163"/>
        <dbReference type="ChEBI" id="CHEBI:15377"/>
        <dbReference type="ChEBI" id="CHEBI:30616"/>
        <dbReference type="ChEBI" id="CHEBI:32544"/>
        <dbReference type="ChEBI" id="CHEBI:33019"/>
        <dbReference type="ChEBI" id="CHEBI:43474"/>
        <dbReference type="ChEBI" id="CHEBI:57502"/>
        <dbReference type="ChEBI" id="CHEBI:58017"/>
        <dbReference type="ChEBI" id="CHEBI:456216"/>
        <dbReference type="EC" id="6.3.4.21"/>
    </reaction>
</comment>
<dbReference type="InterPro" id="IPR013785">
    <property type="entry name" value="Aldolase_TIM"/>
</dbReference>